<dbReference type="EMBL" id="ML210759">
    <property type="protein sequence ID" value="TFK16522.1"/>
    <property type="molecule type" value="Genomic_DNA"/>
</dbReference>
<reference evidence="1 2" key="1">
    <citation type="journal article" date="2019" name="Nat. Ecol. Evol.">
        <title>Megaphylogeny resolves global patterns of mushroom evolution.</title>
        <authorList>
            <person name="Varga T."/>
            <person name="Krizsan K."/>
            <person name="Foldi C."/>
            <person name="Dima B."/>
            <person name="Sanchez-Garcia M."/>
            <person name="Sanchez-Ramirez S."/>
            <person name="Szollosi G.J."/>
            <person name="Szarkandi J.G."/>
            <person name="Papp V."/>
            <person name="Albert L."/>
            <person name="Andreopoulos W."/>
            <person name="Angelini C."/>
            <person name="Antonin V."/>
            <person name="Barry K.W."/>
            <person name="Bougher N.L."/>
            <person name="Buchanan P."/>
            <person name="Buyck B."/>
            <person name="Bense V."/>
            <person name="Catcheside P."/>
            <person name="Chovatia M."/>
            <person name="Cooper J."/>
            <person name="Damon W."/>
            <person name="Desjardin D."/>
            <person name="Finy P."/>
            <person name="Geml J."/>
            <person name="Haridas S."/>
            <person name="Hughes K."/>
            <person name="Justo A."/>
            <person name="Karasinski D."/>
            <person name="Kautmanova I."/>
            <person name="Kiss B."/>
            <person name="Kocsube S."/>
            <person name="Kotiranta H."/>
            <person name="LaButti K.M."/>
            <person name="Lechner B.E."/>
            <person name="Liimatainen K."/>
            <person name="Lipzen A."/>
            <person name="Lukacs Z."/>
            <person name="Mihaltcheva S."/>
            <person name="Morgado L.N."/>
            <person name="Niskanen T."/>
            <person name="Noordeloos M.E."/>
            <person name="Ohm R.A."/>
            <person name="Ortiz-Santana B."/>
            <person name="Ovrebo C."/>
            <person name="Racz N."/>
            <person name="Riley R."/>
            <person name="Savchenko A."/>
            <person name="Shiryaev A."/>
            <person name="Soop K."/>
            <person name="Spirin V."/>
            <person name="Szebenyi C."/>
            <person name="Tomsovsky M."/>
            <person name="Tulloss R.E."/>
            <person name="Uehling J."/>
            <person name="Grigoriev I.V."/>
            <person name="Vagvolgyi C."/>
            <person name="Papp T."/>
            <person name="Martin F.M."/>
            <person name="Miettinen O."/>
            <person name="Hibbett D.S."/>
            <person name="Nagy L.G."/>
        </authorList>
    </citation>
    <scope>NUCLEOTIDE SEQUENCE [LARGE SCALE GENOMIC DNA]</scope>
    <source>
        <strain evidence="1 2">CBS 121175</strain>
    </source>
</reference>
<sequence>LDMSSSALNLVPTLNGNNWIQWSDMMTAYLQSQGLWLYVDGIISLPDDAPESASAAEALLRANQIIEWRKADQMAIGAITLKIAPSLKTHIALTSMTTWENLKVHFGSITHGTVYKWLMKLLSFRITGEDSPMKEFSELDTIIGQVKANKIEMPEYVTTLMVLRTLPKRFEVVAQTFLQENQTMESAKLDILEKKVIMEWER</sequence>
<keyword evidence="2" id="KW-1185">Reference proteome</keyword>
<dbReference type="Pfam" id="PF14223">
    <property type="entry name" value="Retrotran_gag_2"/>
    <property type="match status" value="1"/>
</dbReference>
<gene>
    <name evidence="1" type="ORF">FA15DRAFT_550381</name>
</gene>
<evidence type="ECO:0000313" key="1">
    <source>
        <dbReference type="EMBL" id="TFK16522.1"/>
    </source>
</evidence>
<name>A0A5C3K9H1_COPMA</name>
<protein>
    <recommendedName>
        <fullName evidence="3">DUF4219 domain-containing protein</fullName>
    </recommendedName>
</protein>
<dbReference type="AlphaFoldDB" id="A0A5C3K9H1"/>
<accession>A0A5C3K9H1</accession>
<feature type="non-terminal residue" evidence="1">
    <location>
        <position position="1"/>
    </location>
</feature>
<dbReference type="Proteomes" id="UP000307440">
    <property type="component" value="Unassembled WGS sequence"/>
</dbReference>
<organism evidence="1 2">
    <name type="scientific">Coprinopsis marcescibilis</name>
    <name type="common">Agaric fungus</name>
    <name type="synonym">Psathyrella marcescibilis</name>
    <dbReference type="NCBI Taxonomy" id="230819"/>
    <lineage>
        <taxon>Eukaryota</taxon>
        <taxon>Fungi</taxon>
        <taxon>Dikarya</taxon>
        <taxon>Basidiomycota</taxon>
        <taxon>Agaricomycotina</taxon>
        <taxon>Agaricomycetes</taxon>
        <taxon>Agaricomycetidae</taxon>
        <taxon>Agaricales</taxon>
        <taxon>Agaricineae</taxon>
        <taxon>Psathyrellaceae</taxon>
        <taxon>Coprinopsis</taxon>
    </lineage>
</organism>
<evidence type="ECO:0000313" key="2">
    <source>
        <dbReference type="Proteomes" id="UP000307440"/>
    </source>
</evidence>
<evidence type="ECO:0008006" key="3">
    <source>
        <dbReference type="Google" id="ProtNLM"/>
    </source>
</evidence>
<dbReference type="OrthoDB" id="3032860at2759"/>
<proteinExistence type="predicted"/>
<dbReference type="STRING" id="230819.A0A5C3K9H1"/>
<feature type="non-terminal residue" evidence="1">
    <location>
        <position position="202"/>
    </location>
</feature>